<sequence>MIDNDEETIYNLIPKPPPVIVKEPLHKSKFAGSTTFDTVKKRGHGTMGQPNDVIKAEMAPNRFLKKGSRCRNLPPKTRSPPHGQETLSKPPVPRQADIPKNKPTQKKNLILENWKNAPKTKKLHPEKPQTWYTDKEDFGKTPKYLSRVEKEFKSENAYWDEVRESMLPEDTETRCRLLSEEERLEILEGLNANLADLKKRYASMSFGQDHLSFRKRKESMESDMAQIEADIKTFSRANVYITET</sequence>
<comment type="caution">
    <text evidence="8">The sequence shown here is derived from an EMBL/GenBank/DDBJ whole genome shotgun (WGS) entry which is preliminary data.</text>
</comment>
<evidence type="ECO:0000256" key="6">
    <source>
        <dbReference type="SAM" id="MobiDB-lite"/>
    </source>
</evidence>
<keyword evidence="3" id="KW-0963">Cytoplasm</keyword>
<evidence type="ECO:0000259" key="7">
    <source>
        <dbReference type="PROSITE" id="PS51665"/>
    </source>
</evidence>
<dbReference type="InterPro" id="IPR027012">
    <property type="entry name" value="Enkurin_dom"/>
</dbReference>
<evidence type="ECO:0000256" key="1">
    <source>
        <dbReference type="ARBA" id="ARBA00004138"/>
    </source>
</evidence>
<comment type="subcellular location">
    <subcellularLocation>
        <location evidence="1">Cell projection</location>
        <location evidence="1">Cilium</location>
    </subcellularLocation>
    <subcellularLocation>
        <location evidence="2">Cytoplasm</location>
        <location evidence="2">Cytoskeleton</location>
    </subcellularLocation>
</comment>
<keyword evidence="9" id="KW-1185">Reference proteome</keyword>
<evidence type="ECO:0000256" key="3">
    <source>
        <dbReference type="ARBA" id="ARBA00022490"/>
    </source>
</evidence>
<organism evidence="8 9">
    <name type="scientific">Tritrichomonas musculus</name>
    <dbReference type="NCBI Taxonomy" id="1915356"/>
    <lineage>
        <taxon>Eukaryota</taxon>
        <taxon>Metamonada</taxon>
        <taxon>Parabasalia</taxon>
        <taxon>Tritrichomonadida</taxon>
        <taxon>Tritrichomonadidae</taxon>
        <taxon>Tritrichomonas</taxon>
    </lineage>
</organism>
<keyword evidence="5" id="KW-0966">Cell projection</keyword>
<feature type="domain" description="Enkurin" evidence="7">
    <location>
        <begin position="150"/>
        <end position="242"/>
    </location>
</feature>
<keyword evidence="4" id="KW-0206">Cytoskeleton</keyword>
<dbReference type="PANTHER" id="PTHR21490">
    <property type="entry name" value="ENKURIN-RELATED"/>
    <property type="match status" value="1"/>
</dbReference>
<accession>A0ABR2HXZ4</accession>
<name>A0ABR2HXZ4_9EUKA</name>
<dbReference type="PANTHER" id="PTHR21490:SF0">
    <property type="entry name" value="ENKURIN"/>
    <property type="match status" value="1"/>
</dbReference>
<evidence type="ECO:0000313" key="8">
    <source>
        <dbReference type="EMBL" id="KAK8854243.1"/>
    </source>
</evidence>
<reference evidence="8 9" key="1">
    <citation type="submission" date="2024-04" db="EMBL/GenBank/DDBJ databases">
        <title>Tritrichomonas musculus Genome.</title>
        <authorList>
            <person name="Alves-Ferreira E."/>
            <person name="Grigg M."/>
            <person name="Lorenzi H."/>
            <person name="Galac M."/>
        </authorList>
    </citation>
    <scope>NUCLEOTIDE SEQUENCE [LARGE SCALE GENOMIC DNA]</scope>
    <source>
        <strain evidence="8 9">EAF2021</strain>
    </source>
</reference>
<feature type="region of interest" description="Disordered" evidence="6">
    <location>
        <begin position="63"/>
        <end position="108"/>
    </location>
</feature>
<evidence type="ECO:0000256" key="4">
    <source>
        <dbReference type="ARBA" id="ARBA00023212"/>
    </source>
</evidence>
<evidence type="ECO:0000313" key="9">
    <source>
        <dbReference type="Proteomes" id="UP001470230"/>
    </source>
</evidence>
<evidence type="ECO:0000256" key="5">
    <source>
        <dbReference type="ARBA" id="ARBA00023273"/>
    </source>
</evidence>
<evidence type="ECO:0000256" key="2">
    <source>
        <dbReference type="ARBA" id="ARBA00004245"/>
    </source>
</evidence>
<dbReference type="Proteomes" id="UP001470230">
    <property type="component" value="Unassembled WGS sequence"/>
</dbReference>
<gene>
    <name evidence="8" type="ORF">M9Y10_016802</name>
</gene>
<dbReference type="PROSITE" id="PS51665">
    <property type="entry name" value="ENKURIN"/>
    <property type="match status" value="1"/>
</dbReference>
<dbReference type="Pfam" id="PF13864">
    <property type="entry name" value="Enkurin"/>
    <property type="match status" value="1"/>
</dbReference>
<dbReference type="InterPro" id="IPR052102">
    <property type="entry name" value="Enkurin_domain-protein"/>
</dbReference>
<proteinExistence type="predicted"/>
<dbReference type="EMBL" id="JAPFFF010000021">
    <property type="protein sequence ID" value="KAK8854243.1"/>
    <property type="molecule type" value="Genomic_DNA"/>
</dbReference>
<protein>
    <recommendedName>
        <fullName evidence="7">Enkurin domain-containing protein</fullName>
    </recommendedName>
</protein>